<dbReference type="InterPro" id="IPR016174">
    <property type="entry name" value="Di-haem_cyt_TM"/>
</dbReference>
<feature type="transmembrane region" description="Helical" evidence="6">
    <location>
        <begin position="96"/>
        <end position="115"/>
    </location>
</feature>
<dbReference type="Proteomes" id="UP001549691">
    <property type="component" value="Unassembled WGS sequence"/>
</dbReference>
<keyword evidence="9" id="KW-1185">Reference proteome</keyword>
<proteinExistence type="predicted"/>
<dbReference type="Gene3D" id="1.20.950.20">
    <property type="entry name" value="Transmembrane di-heme cytochromes, Chain C"/>
    <property type="match status" value="1"/>
</dbReference>
<keyword evidence="4 6" id="KW-1133">Transmembrane helix</keyword>
<dbReference type="PANTHER" id="PTHR30485">
    <property type="entry name" value="NI/FE-HYDROGENASE 1 B-TYPE CYTOCHROME SUBUNIT"/>
    <property type="match status" value="1"/>
</dbReference>
<sequence>MTETKKTRRIKLWDLPLRLFHWALLICVAGAIASIEIGENVEVHQYFGYAILSLLIFRVIWGVVGGSHARFVSFIRGPGTVLDYLKRMKEHKGPSIGHNPLGALSVLGMLAALFVQATSGLFLTDEIMFEAPLFKYISGATASLLAEIHEINAAIIFTLIGLHLAAILFYRFIKRENLITPMVTGNKEVPAELPDQDASGGSAWLGLLVFGVAAGTVWFIINKL</sequence>
<dbReference type="Pfam" id="PF01292">
    <property type="entry name" value="Ni_hydr_CYTB"/>
    <property type="match status" value="1"/>
</dbReference>
<evidence type="ECO:0000256" key="3">
    <source>
        <dbReference type="ARBA" id="ARBA00022692"/>
    </source>
</evidence>
<organism evidence="8 9">
    <name type="scientific">Uliginosibacterium flavum</name>
    <dbReference type="NCBI Taxonomy" id="1396831"/>
    <lineage>
        <taxon>Bacteria</taxon>
        <taxon>Pseudomonadati</taxon>
        <taxon>Pseudomonadota</taxon>
        <taxon>Betaproteobacteria</taxon>
        <taxon>Rhodocyclales</taxon>
        <taxon>Zoogloeaceae</taxon>
        <taxon>Uliginosibacterium</taxon>
    </lineage>
</organism>
<evidence type="ECO:0000313" key="9">
    <source>
        <dbReference type="Proteomes" id="UP001549691"/>
    </source>
</evidence>
<evidence type="ECO:0000256" key="2">
    <source>
        <dbReference type="ARBA" id="ARBA00022475"/>
    </source>
</evidence>
<evidence type="ECO:0000256" key="1">
    <source>
        <dbReference type="ARBA" id="ARBA00004651"/>
    </source>
</evidence>
<feature type="domain" description="Cytochrome b561 bacterial/Ni-hydrogenase" evidence="7">
    <location>
        <begin position="13"/>
        <end position="185"/>
    </location>
</feature>
<evidence type="ECO:0000256" key="5">
    <source>
        <dbReference type="ARBA" id="ARBA00023136"/>
    </source>
</evidence>
<evidence type="ECO:0000313" key="8">
    <source>
        <dbReference type="EMBL" id="MET7014474.1"/>
    </source>
</evidence>
<feature type="transmembrane region" description="Helical" evidence="6">
    <location>
        <begin position="153"/>
        <end position="173"/>
    </location>
</feature>
<feature type="transmembrane region" description="Helical" evidence="6">
    <location>
        <begin position="46"/>
        <end position="66"/>
    </location>
</feature>
<comment type="caution">
    <text evidence="8">The sequence shown here is derived from an EMBL/GenBank/DDBJ whole genome shotgun (WGS) entry which is preliminary data.</text>
</comment>
<dbReference type="EMBL" id="JBEWZI010000009">
    <property type="protein sequence ID" value="MET7014474.1"/>
    <property type="molecule type" value="Genomic_DNA"/>
</dbReference>
<evidence type="ECO:0000256" key="4">
    <source>
        <dbReference type="ARBA" id="ARBA00022989"/>
    </source>
</evidence>
<feature type="transmembrane region" description="Helical" evidence="6">
    <location>
        <begin position="12"/>
        <end position="34"/>
    </location>
</feature>
<comment type="subcellular location">
    <subcellularLocation>
        <location evidence="1">Cell membrane</location>
        <topology evidence="1">Multi-pass membrane protein</topology>
    </subcellularLocation>
</comment>
<evidence type="ECO:0000256" key="6">
    <source>
        <dbReference type="SAM" id="Phobius"/>
    </source>
</evidence>
<feature type="transmembrane region" description="Helical" evidence="6">
    <location>
        <begin position="203"/>
        <end position="221"/>
    </location>
</feature>
<dbReference type="RefSeq" id="WP_354600936.1">
    <property type="nucleotide sequence ID" value="NZ_JBEWZI010000009.1"/>
</dbReference>
<dbReference type="PANTHER" id="PTHR30485:SF2">
    <property type="entry name" value="BLL0597 PROTEIN"/>
    <property type="match status" value="1"/>
</dbReference>
<gene>
    <name evidence="8" type="ORF">ABXR19_09760</name>
</gene>
<reference evidence="8 9" key="1">
    <citation type="submission" date="2024-07" db="EMBL/GenBank/DDBJ databases">
        <title>Uliginosibacterium flavum JJ3220;KACC:17644.</title>
        <authorList>
            <person name="Kim M.K."/>
        </authorList>
    </citation>
    <scope>NUCLEOTIDE SEQUENCE [LARGE SCALE GENOMIC DNA]</scope>
    <source>
        <strain evidence="8 9">KACC:17644</strain>
    </source>
</reference>
<keyword evidence="5 6" id="KW-0472">Membrane</keyword>
<dbReference type="InterPro" id="IPR051542">
    <property type="entry name" value="Hydrogenase_cytochrome"/>
</dbReference>
<dbReference type="InterPro" id="IPR011577">
    <property type="entry name" value="Cyt_b561_bac/Ni-Hgenase"/>
</dbReference>
<evidence type="ECO:0000259" key="7">
    <source>
        <dbReference type="Pfam" id="PF01292"/>
    </source>
</evidence>
<accession>A0ABV2TKM8</accession>
<keyword evidence="2" id="KW-1003">Cell membrane</keyword>
<keyword evidence="3 6" id="KW-0812">Transmembrane</keyword>
<name>A0ABV2TKM8_9RHOO</name>
<protein>
    <submittedName>
        <fullName evidence="8">Cytochrome b/b6 domain-containing protein</fullName>
    </submittedName>
</protein>
<feature type="transmembrane region" description="Helical" evidence="6">
    <location>
        <begin position="127"/>
        <end position="146"/>
    </location>
</feature>
<dbReference type="SUPFAM" id="SSF81342">
    <property type="entry name" value="Transmembrane di-heme cytochromes"/>
    <property type="match status" value="1"/>
</dbReference>